<comment type="similarity">
    <text evidence="1">Belongs to the N-acetylmuramoyl-L-alanine amidase 2 family.</text>
</comment>
<dbReference type="InterPro" id="IPR036505">
    <property type="entry name" value="Amidase/PGRP_sf"/>
</dbReference>
<dbReference type="SMART" id="SM00644">
    <property type="entry name" value="Ami_2"/>
    <property type="match status" value="1"/>
</dbReference>
<dbReference type="GO" id="GO:0008745">
    <property type="term" value="F:N-acetylmuramoyl-L-alanine amidase activity"/>
    <property type="evidence" value="ECO:0007669"/>
    <property type="project" value="InterPro"/>
</dbReference>
<organism evidence="4 5">
    <name type="scientific">Clostridium intestinale DSM 6191</name>
    <dbReference type="NCBI Taxonomy" id="1121320"/>
    <lineage>
        <taxon>Bacteria</taxon>
        <taxon>Bacillati</taxon>
        <taxon>Bacillota</taxon>
        <taxon>Clostridia</taxon>
        <taxon>Eubacteriales</taxon>
        <taxon>Clostridiaceae</taxon>
        <taxon>Clostridium</taxon>
    </lineage>
</organism>
<dbReference type="SUPFAM" id="SSF55846">
    <property type="entry name" value="N-acetylmuramoyl-L-alanine amidase-like"/>
    <property type="match status" value="1"/>
</dbReference>
<dbReference type="Proteomes" id="UP000184241">
    <property type="component" value="Unassembled WGS sequence"/>
</dbReference>
<sequence>MKNLLRRIRRKLRNKFSRSDVIKTPKIVEVNYTWATPLSYNFNPNMIVYHHTVDNNMTPQKIDEIHKQRGWSGIGYHFYIRKDGTIYRGRPENAVGSHAPGVNARAFGIASEGNFNEEYVTPQQMTSLIALSRYLMNKYNITDLKRHKDVRQTECPGNNFPFEEIKAKLNVK</sequence>
<evidence type="ECO:0000259" key="3">
    <source>
        <dbReference type="SMART" id="SM00701"/>
    </source>
</evidence>
<evidence type="ECO:0000256" key="1">
    <source>
        <dbReference type="ARBA" id="ARBA00007553"/>
    </source>
</evidence>
<accession>A0A1M5UWI9</accession>
<gene>
    <name evidence="4" type="ORF">SAMN02745941_00667</name>
</gene>
<dbReference type="InterPro" id="IPR002502">
    <property type="entry name" value="Amidase_domain"/>
</dbReference>
<protein>
    <submittedName>
        <fullName evidence="4">N-acetylmuramoyl-L-alanine amidase</fullName>
    </submittedName>
</protein>
<evidence type="ECO:0000313" key="5">
    <source>
        <dbReference type="Proteomes" id="UP000184241"/>
    </source>
</evidence>
<feature type="domain" description="N-acetylmuramoyl-L-alanine amidase" evidence="2">
    <location>
        <begin position="33"/>
        <end position="157"/>
    </location>
</feature>
<dbReference type="EMBL" id="FQXU01000003">
    <property type="protein sequence ID" value="SHH67248.1"/>
    <property type="molecule type" value="Genomic_DNA"/>
</dbReference>
<dbReference type="InterPro" id="IPR006619">
    <property type="entry name" value="PGRP_domain_met/bac"/>
</dbReference>
<name>A0A1M5UWI9_9CLOT</name>
<dbReference type="Pfam" id="PF01510">
    <property type="entry name" value="Amidase_2"/>
    <property type="match status" value="1"/>
</dbReference>
<evidence type="ECO:0000259" key="2">
    <source>
        <dbReference type="SMART" id="SM00644"/>
    </source>
</evidence>
<reference evidence="4 5" key="1">
    <citation type="submission" date="2016-11" db="EMBL/GenBank/DDBJ databases">
        <authorList>
            <person name="Jaros S."/>
            <person name="Januszkiewicz K."/>
            <person name="Wedrychowicz H."/>
        </authorList>
    </citation>
    <scope>NUCLEOTIDE SEQUENCE [LARGE SCALE GENOMIC DNA]</scope>
    <source>
        <strain evidence="4 5">DSM 6191</strain>
    </source>
</reference>
<feature type="domain" description="Peptidoglycan recognition protein family" evidence="3">
    <location>
        <begin position="25"/>
        <end position="154"/>
    </location>
</feature>
<dbReference type="SMR" id="A0A1M5UWI9"/>
<dbReference type="PANTHER" id="PTHR11022">
    <property type="entry name" value="PEPTIDOGLYCAN RECOGNITION PROTEIN"/>
    <property type="match status" value="1"/>
</dbReference>
<dbReference type="RefSeq" id="WP_021801766.1">
    <property type="nucleotide sequence ID" value="NZ_FQXU01000003.1"/>
</dbReference>
<dbReference type="CDD" id="cd06583">
    <property type="entry name" value="PGRP"/>
    <property type="match status" value="1"/>
</dbReference>
<dbReference type="InterPro" id="IPR015510">
    <property type="entry name" value="PGRP"/>
</dbReference>
<dbReference type="SMART" id="SM00701">
    <property type="entry name" value="PGRP"/>
    <property type="match status" value="1"/>
</dbReference>
<dbReference type="GO" id="GO:0008270">
    <property type="term" value="F:zinc ion binding"/>
    <property type="evidence" value="ECO:0007669"/>
    <property type="project" value="InterPro"/>
</dbReference>
<dbReference type="GO" id="GO:0009253">
    <property type="term" value="P:peptidoglycan catabolic process"/>
    <property type="evidence" value="ECO:0007669"/>
    <property type="project" value="InterPro"/>
</dbReference>
<dbReference type="Gene3D" id="3.40.80.10">
    <property type="entry name" value="Peptidoglycan recognition protein-like"/>
    <property type="match status" value="1"/>
</dbReference>
<dbReference type="PANTHER" id="PTHR11022:SF41">
    <property type="entry name" value="PEPTIDOGLYCAN-RECOGNITION PROTEIN LC-RELATED"/>
    <property type="match status" value="1"/>
</dbReference>
<dbReference type="AlphaFoldDB" id="A0A1M5UWI9"/>
<evidence type="ECO:0000313" key="4">
    <source>
        <dbReference type="EMBL" id="SHH67248.1"/>
    </source>
</evidence>
<proteinExistence type="inferred from homology"/>